<name>A0AAP0K3V8_9MAGN</name>
<organism evidence="1 2">
    <name type="scientific">Stephania japonica</name>
    <dbReference type="NCBI Taxonomy" id="461633"/>
    <lineage>
        <taxon>Eukaryota</taxon>
        <taxon>Viridiplantae</taxon>
        <taxon>Streptophyta</taxon>
        <taxon>Embryophyta</taxon>
        <taxon>Tracheophyta</taxon>
        <taxon>Spermatophyta</taxon>
        <taxon>Magnoliopsida</taxon>
        <taxon>Ranunculales</taxon>
        <taxon>Menispermaceae</taxon>
        <taxon>Menispermoideae</taxon>
        <taxon>Cissampelideae</taxon>
        <taxon>Stephania</taxon>
    </lineage>
</organism>
<dbReference type="Pfam" id="PF13516">
    <property type="entry name" value="LRR_6"/>
    <property type="match status" value="1"/>
</dbReference>
<accession>A0AAP0K3V8</accession>
<dbReference type="Proteomes" id="UP001417504">
    <property type="component" value="Unassembled WGS sequence"/>
</dbReference>
<sequence length="235" mass="25838">MSALEHLNLSFSRIGVDNISPSLVLGESLRYLNLSNTRLTSTGLGLLVGNLPHIESLLLSHTGVFDSALSYISTMESLKVLDLSNTNIKDESLRYTREELLELQFSPWSRAIPSNNGAVMPKTTLSFIFAALYQNKVNSGRYSAWNDSSSSPRDWPEITCAGERVTVINLSNCNLSGNISGTGNCYIDITIVTLPLRAIRALLDTRGHTQFSCITLEVCIPRYIRMTSKADETSG</sequence>
<reference evidence="1 2" key="1">
    <citation type="submission" date="2024-01" db="EMBL/GenBank/DDBJ databases">
        <title>Genome assemblies of Stephania.</title>
        <authorList>
            <person name="Yang L."/>
        </authorList>
    </citation>
    <scope>NUCLEOTIDE SEQUENCE [LARGE SCALE GENOMIC DNA]</scope>
    <source>
        <strain evidence="1">QJT</strain>
        <tissue evidence="1">Leaf</tissue>
    </source>
</reference>
<dbReference type="EMBL" id="JBBNAE010000002">
    <property type="protein sequence ID" value="KAK9145422.1"/>
    <property type="molecule type" value="Genomic_DNA"/>
</dbReference>
<protein>
    <submittedName>
        <fullName evidence="1">Uncharacterized protein</fullName>
    </submittedName>
</protein>
<keyword evidence="2" id="KW-1185">Reference proteome</keyword>
<dbReference type="Gene3D" id="3.80.10.10">
    <property type="entry name" value="Ribonuclease Inhibitor"/>
    <property type="match status" value="2"/>
</dbReference>
<dbReference type="InterPro" id="IPR001611">
    <property type="entry name" value="Leu-rich_rpt"/>
</dbReference>
<gene>
    <name evidence="1" type="ORF">Sjap_005325</name>
</gene>
<evidence type="ECO:0000313" key="1">
    <source>
        <dbReference type="EMBL" id="KAK9145422.1"/>
    </source>
</evidence>
<dbReference type="SUPFAM" id="SSF52047">
    <property type="entry name" value="RNI-like"/>
    <property type="match status" value="1"/>
</dbReference>
<evidence type="ECO:0000313" key="2">
    <source>
        <dbReference type="Proteomes" id="UP001417504"/>
    </source>
</evidence>
<dbReference type="InterPro" id="IPR032675">
    <property type="entry name" value="LRR_dom_sf"/>
</dbReference>
<proteinExistence type="predicted"/>
<comment type="caution">
    <text evidence="1">The sequence shown here is derived from an EMBL/GenBank/DDBJ whole genome shotgun (WGS) entry which is preliminary data.</text>
</comment>
<dbReference type="Pfam" id="PF00560">
    <property type="entry name" value="LRR_1"/>
    <property type="match status" value="2"/>
</dbReference>
<dbReference type="AlphaFoldDB" id="A0AAP0K3V8"/>